<accession>A0ABQ2X6J2</accession>
<name>A0ABQ2X6J2_9BURK</name>
<organism evidence="1 2">
    <name type="scientific">Undibacterium macrobrachii</name>
    <dbReference type="NCBI Taxonomy" id="1119058"/>
    <lineage>
        <taxon>Bacteria</taxon>
        <taxon>Pseudomonadati</taxon>
        <taxon>Pseudomonadota</taxon>
        <taxon>Betaproteobacteria</taxon>
        <taxon>Burkholderiales</taxon>
        <taxon>Oxalobacteraceae</taxon>
        <taxon>Undibacterium</taxon>
    </lineage>
</organism>
<dbReference type="RefSeq" id="WP_189344380.1">
    <property type="nucleotide sequence ID" value="NZ_BMYT01000001.1"/>
</dbReference>
<evidence type="ECO:0000313" key="2">
    <source>
        <dbReference type="Proteomes" id="UP000620127"/>
    </source>
</evidence>
<proteinExistence type="predicted"/>
<evidence type="ECO:0000313" key="1">
    <source>
        <dbReference type="EMBL" id="GGX01625.1"/>
    </source>
</evidence>
<protein>
    <submittedName>
        <fullName evidence="1">Uncharacterized protein</fullName>
    </submittedName>
</protein>
<comment type="caution">
    <text evidence="1">The sequence shown here is derived from an EMBL/GenBank/DDBJ whole genome shotgun (WGS) entry which is preliminary data.</text>
</comment>
<reference evidence="2" key="1">
    <citation type="journal article" date="2019" name="Int. J. Syst. Evol. Microbiol.">
        <title>The Global Catalogue of Microorganisms (GCM) 10K type strain sequencing project: providing services to taxonomists for standard genome sequencing and annotation.</title>
        <authorList>
            <consortium name="The Broad Institute Genomics Platform"/>
            <consortium name="The Broad Institute Genome Sequencing Center for Infectious Disease"/>
            <person name="Wu L."/>
            <person name="Ma J."/>
        </authorList>
    </citation>
    <scope>NUCLEOTIDE SEQUENCE [LARGE SCALE GENOMIC DNA]</scope>
    <source>
        <strain evidence="2">KCTC 23916</strain>
    </source>
</reference>
<sequence length="65" mass="7097">MSLGTDLRIGQSVAFRCHILGELQGQIKHLMPCISNGQQHALIRVVLDSGVETECLEPVVNLTKV</sequence>
<dbReference type="Proteomes" id="UP000620127">
    <property type="component" value="Unassembled WGS sequence"/>
</dbReference>
<gene>
    <name evidence="1" type="ORF">GCM10011282_04460</name>
</gene>
<keyword evidence="2" id="KW-1185">Reference proteome</keyword>
<dbReference type="EMBL" id="BMYT01000001">
    <property type="protein sequence ID" value="GGX01625.1"/>
    <property type="molecule type" value="Genomic_DNA"/>
</dbReference>